<keyword evidence="2" id="KW-1185">Reference proteome</keyword>
<name>A0AAW7TIX1_9BACL</name>
<evidence type="ECO:0000313" key="1">
    <source>
        <dbReference type="EMBL" id="MDO0876710.1"/>
    </source>
</evidence>
<dbReference type="RefSeq" id="WP_019417064.1">
    <property type="nucleotide sequence ID" value="NZ_JAMOGB010000002.1"/>
</dbReference>
<dbReference type="Proteomes" id="UP001176117">
    <property type="component" value="Unassembled WGS sequence"/>
</dbReference>
<evidence type="ECO:0000313" key="2">
    <source>
        <dbReference type="Proteomes" id="UP001176117"/>
    </source>
</evidence>
<accession>A0AAW7TIX1</accession>
<protein>
    <submittedName>
        <fullName evidence="1">Uncharacterized protein</fullName>
    </submittedName>
</protein>
<dbReference type="AlphaFoldDB" id="A0AAW7TIX1"/>
<sequence length="97" mass="11859">MTVQFLHALTNYYLDKEEEALVRYLYVLHMGKEWERNQKETKDEWREQFEKMNIYKEAWLASERATERELFRILLCKSLKQLHKQLSHVCTHNGQAL</sequence>
<proteinExistence type="predicted"/>
<gene>
    <name evidence="1" type="ORF">NBU54_03310</name>
</gene>
<comment type="caution">
    <text evidence="1">The sequence shown here is derived from an EMBL/GenBank/DDBJ whole genome shotgun (WGS) entry which is preliminary data.</text>
</comment>
<dbReference type="EMBL" id="JAMOGB010000002">
    <property type="protein sequence ID" value="MDO0876710.1"/>
    <property type="molecule type" value="Genomic_DNA"/>
</dbReference>
<organism evidence="1 2">
    <name type="scientific">Anoxybacillus gonensis</name>
    <dbReference type="NCBI Taxonomy" id="198467"/>
    <lineage>
        <taxon>Bacteria</taxon>
        <taxon>Bacillati</taxon>
        <taxon>Bacillota</taxon>
        <taxon>Bacilli</taxon>
        <taxon>Bacillales</taxon>
        <taxon>Anoxybacillaceae</taxon>
        <taxon>Anoxybacillus</taxon>
    </lineage>
</organism>
<reference evidence="1" key="1">
    <citation type="submission" date="2022-05" db="EMBL/GenBank/DDBJ databases">
        <title>Genome-based reclassification of Anoxybacillus salavatliensis Cihan et al. as a later heterotypic synonym of Anoxybacillus gonensis Belduz et al. 2003.</title>
        <authorList>
            <person name="Inan Bektas K."/>
            <person name="Guler H.I."/>
            <person name="Belduz A.O."/>
            <person name="Canakci S."/>
        </authorList>
    </citation>
    <scope>NUCLEOTIDE SEQUENCE</scope>
    <source>
        <strain evidence="1">NCIMB 13933</strain>
    </source>
</reference>